<organism evidence="2 5">
    <name type="scientific">Geobacter soli</name>
    <dbReference type="NCBI Taxonomy" id="1510391"/>
    <lineage>
        <taxon>Bacteria</taxon>
        <taxon>Pseudomonadati</taxon>
        <taxon>Thermodesulfobacteriota</taxon>
        <taxon>Desulfuromonadia</taxon>
        <taxon>Geobacterales</taxon>
        <taxon>Geobacteraceae</taxon>
        <taxon>Geobacter</taxon>
    </lineage>
</organism>
<protein>
    <submittedName>
        <fullName evidence="2">Cytochrome C</fullName>
    </submittedName>
</protein>
<dbReference type="InterPro" id="IPR036280">
    <property type="entry name" value="Multihaem_cyt_sf"/>
</dbReference>
<gene>
    <name evidence="3" type="ORF">SE37_01720</name>
    <name evidence="4" type="ORF">SE37_01740</name>
    <name evidence="2" type="ORF">SE37_16455</name>
</gene>
<reference evidence="2 5" key="1">
    <citation type="submission" date="2015-01" db="EMBL/GenBank/DDBJ databases">
        <title>Genome sequence of the anaerobic bacterium Geobacter soli GSS01, a dissimilatory Fe(III) reducer from soil.</title>
        <authorList>
            <person name="Yang G."/>
            <person name="Zhou S."/>
        </authorList>
    </citation>
    <scope>NUCLEOTIDE SEQUENCE [LARGE SCALE GENOMIC DNA]</scope>
    <source>
        <strain evidence="2 5">GSS01</strain>
    </source>
</reference>
<dbReference type="RefSeq" id="WP_039643194.1">
    <property type="nucleotide sequence ID" value="NZ_JXBL01000001.1"/>
</dbReference>
<keyword evidence="5" id="KW-1185">Reference proteome</keyword>
<dbReference type="Proteomes" id="UP000031433">
    <property type="component" value="Unassembled WGS sequence"/>
</dbReference>
<keyword evidence="1" id="KW-0732">Signal</keyword>
<dbReference type="EMBL" id="JXBL01000001">
    <property type="protein sequence ID" value="KIE41442.1"/>
    <property type="molecule type" value="Genomic_DNA"/>
</dbReference>
<dbReference type="AlphaFoldDB" id="A0A0C1QKJ1"/>
<dbReference type="EMBL" id="JXBL01000002">
    <property type="protein sequence ID" value="KIE41127.1"/>
    <property type="molecule type" value="Genomic_DNA"/>
</dbReference>
<evidence type="ECO:0000313" key="5">
    <source>
        <dbReference type="Proteomes" id="UP000031433"/>
    </source>
</evidence>
<dbReference type="SUPFAM" id="SSF48695">
    <property type="entry name" value="Multiheme cytochromes"/>
    <property type="match status" value="1"/>
</dbReference>
<dbReference type="EMBL" id="JXBL01000001">
    <property type="protein sequence ID" value="KIE41439.1"/>
    <property type="molecule type" value="Genomic_DNA"/>
</dbReference>
<feature type="chain" id="PRO_5007392264" evidence="1">
    <location>
        <begin position="24"/>
        <end position="231"/>
    </location>
</feature>
<accession>A0A0C1QKJ1</accession>
<name>A0A0C1QKJ1_9BACT</name>
<evidence type="ECO:0000313" key="2">
    <source>
        <dbReference type="EMBL" id="KIE41127.1"/>
    </source>
</evidence>
<evidence type="ECO:0000256" key="1">
    <source>
        <dbReference type="SAM" id="SignalP"/>
    </source>
</evidence>
<comment type="caution">
    <text evidence="2">The sequence shown here is derived from an EMBL/GenBank/DDBJ whole genome shotgun (WGS) entry which is preliminary data.</text>
</comment>
<evidence type="ECO:0000313" key="3">
    <source>
        <dbReference type="EMBL" id="KIE41439.1"/>
    </source>
</evidence>
<evidence type="ECO:0000313" key="4">
    <source>
        <dbReference type="EMBL" id="KIE41442.1"/>
    </source>
</evidence>
<proteinExistence type="predicted"/>
<feature type="signal peptide" evidence="1">
    <location>
        <begin position="1"/>
        <end position="23"/>
    </location>
</feature>
<sequence length="231" mass="25718">MKKWFIALLLLTVSAFTVQMALADKMSHKEYATTPIGECNACHKGEGIAPNHDADWVRGHRVVASRAGKNCADCHVQQFCLDCHQGGGIEADLSTRTFMRDYVPKSHRSNFLSIHPTKALDNPQSCTRCHDQSYCNECHARYPKGSLRIKSHLMLGPNGQKYSPGLGEHAIEARRNLQSCQTCHPEGDVCIQCHSSGKTNPHPRGWNSIKNNYKDRAGSRTCTKCHLPGTY</sequence>